<dbReference type="PROSITE" id="PS00028">
    <property type="entry name" value="ZINC_FINGER_C2H2_1"/>
    <property type="match status" value="2"/>
</dbReference>
<feature type="region of interest" description="Disordered" evidence="1">
    <location>
        <begin position="208"/>
        <end position="338"/>
    </location>
</feature>
<proteinExistence type="predicted"/>
<dbReference type="PANTHER" id="PTHR21354">
    <property type="entry name" value="ZINC FINGER PROTEIN 511"/>
    <property type="match status" value="1"/>
</dbReference>
<feature type="domain" description="C2H2-type" evidence="2">
    <location>
        <begin position="154"/>
        <end position="177"/>
    </location>
</feature>
<feature type="compositionally biased region" description="Low complexity" evidence="1">
    <location>
        <begin position="46"/>
        <end position="56"/>
    </location>
</feature>
<feature type="region of interest" description="Disordered" evidence="1">
    <location>
        <begin position="1"/>
        <end position="81"/>
    </location>
</feature>
<name>A0A167PHC4_9HYPO</name>
<feature type="compositionally biased region" description="Acidic residues" evidence="1">
    <location>
        <begin position="280"/>
        <end position="295"/>
    </location>
</feature>
<dbReference type="PANTHER" id="PTHR21354:SF0">
    <property type="entry name" value="ZINC FINGER PROTEIN 511"/>
    <property type="match status" value="1"/>
</dbReference>
<feature type="domain" description="C2H2-type" evidence="2">
    <location>
        <begin position="116"/>
        <end position="137"/>
    </location>
</feature>
<comment type="caution">
    <text evidence="3">The sequence shown here is derived from an EMBL/GenBank/DDBJ whole genome shotgun (WGS) entry which is preliminary data.</text>
</comment>
<accession>A0A167PHC4</accession>
<feature type="compositionally biased region" description="Polar residues" evidence="1">
    <location>
        <begin position="12"/>
        <end position="37"/>
    </location>
</feature>
<gene>
    <name evidence="3" type="ORF">SPI_07666</name>
</gene>
<evidence type="ECO:0000256" key="1">
    <source>
        <dbReference type="SAM" id="MobiDB-lite"/>
    </source>
</evidence>
<dbReference type="AlphaFoldDB" id="A0A167PHC4"/>
<dbReference type="EMBL" id="AZHD01000016">
    <property type="protein sequence ID" value="OAA56659.1"/>
    <property type="molecule type" value="Genomic_DNA"/>
</dbReference>
<dbReference type="InterPro" id="IPR039258">
    <property type="entry name" value="ZNF511"/>
</dbReference>
<evidence type="ECO:0000313" key="3">
    <source>
        <dbReference type="EMBL" id="OAA56659.1"/>
    </source>
</evidence>
<keyword evidence="4" id="KW-1185">Reference proteome</keyword>
<organism evidence="3 4">
    <name type="scientific">Niveomyces insectorum RCEF 264</name>
    <dbReference type="NCBI Taxonomy" id="1081102"/>
    <lineage>
        <taxon>Eukaryota</taxon>
        <taxon>Fungi</taxon>
        <taxon>Dikarya</taxon>
        <taxon>Ascomycota</taxon>
        <taxon>Pezizomycotina</taxon>
        <taxon>Sordariomycetes</taxon>
        <taxon>Hypocreomycetidae</taxon>
        <taxon>Hypocreales</taxon>
        <taxon>Cordycipitaceae</taxon>
        <taxon>Niveomyces</taxon>
    </lineage>
</organism>
<feature type="compositionally biased region" description="Basic and acidic residues" evidence="1">
    <location>
        <begin position="254"/>
        <end position="279"/>
    </location>
</feature>
<dbReference type="OrthoDB" id="18440at2759"/>
<evidence type="ECO:0000259" key="2">
    <source>
        <dbReference type="PROSITE" id="PS00028"/>
    </source>
</evidence>
<evidence type="ECO:0000313" key="4">
    <source>
        <dbReference type="Proteomes" id="UP000076874"/>
    </source>
</evidence>
<sequence length="338" mass="37762">MKRSREPEDSLPAQSTPSLPSSPSAVLTPSTGTTSDSRPPPLFRPAATTHRTTTTTHADDEPGQPRAKIVDLDPDQSDAEGAAEPAMTCFLHRDKMEFPSYDAYETHYNKEHLNRCLECRRNFPSPRYLSLHGDEWHDPFVAAKRDKGEHTYACFVEGCERKCASADKRKRHLMDKHSYPKHFFFSITQYGIDGRHSLLNDGGRWQHYRRRSSTSNNNSNNHAAKNDGRRRAASTTNTGGTALPPSPSAPKSTQSDRRRSNHKAEEMADAMKDDERAGTESDDESDDDGSDEGTVDSENKAPNVEMDDLAGALSAMSFVPRSVRFGRGRKVGFLRRQH</sequence>
<reference evidence="3 4" key="1">
    <citation type="journal article" date="2016" name="Genome Biol. Evol.">
        <title>Divergent and convergent evolution of fungal pathogenicity.</title>
        <authorList>
            <person name="Shang Y."/>
            <person name="Xiao G."/>
            <person name="Zheng P."/>
            <person name="Cen K."/>
            <person name="Zhan S."/>
            <person name="Wang C."/>
        </authorList>
    </citation>
    <scope>NUCLEOTIDE SEQUENCE [LARGE SCALE GENOMIC DNA]</scope>
    <source>
        <strain evidence="3 4">RCEF 264</strain>
    </source>
</reference>
<dbReference type="InterPro" id="IPR013087">
    <property type="entry name" value="Znf_C2H2_type"/>
</dbReference>
<feature type="compositionally biased region" description="Basic residues" evidence="1">
    <location>
        <begin position="324"/>
        <end position="338"/>
    </location>
</feature>
<dbReference type="Proteomes" id="UP000076874">
    <property type="component" value="Unassembled WGS sequence"/>
</dbReference>
<protein>
    <submittedName>
        <fullName evidence="3">C2h2 type zinc finger domain containing protein</fullName>
    </submittedName>
</protein>